<reference evidence="5" key="1">
    <citation type="submission" date="2017-01" db="EMBL/GenBank/DDBJ databases">
        <authorList>
            <person name="Wang Y."/>
            <person name="White M."/>
            <person name="Kvist S."/>
            <person name="Moncalvo J.-M."/>
        </authorList>
    </citation>
    <scope>NUCLEOTIDE SEQUENCE [LARGE SCALE GENOMIC DNA]</scope>
    <source>
        <strain evidence="5">COL-18-3</strain>
    </source>
</reference>
<dbReference type="AlphaFoldDB" id="A0A1R1PRN9"/>
<protein>
    <recommendedName>
        <fullName evidence="3">Pentatricopeptide repeat-containing protein-mitochondrial domain-containing protein</fullName>
    </recommendedName>
</protein>
<feature type="compositionally biased region" description="Polar residues" evidence="2">
    <location>
        <begin position="74"/>
        <end position="86"/>
    </location>
</feature>
<dbReference type="InterPro" id="IPR057027">
    <property type="entry name" value="TPR_mt"/>
</dbReference>
<evidence type="ECO:0000313" key="5">
    <source>
        <dbReference type="Proteomes" id="UP000188320"/>
    </source>
</evidence>
<feature type="domain" description="Pentatricopeptide repeat-containing protein-mitochondrial" evidence="3">
    <location>
        <begin position="568"/>
        <end position="624"/>
    </location>
</feature>
<dbReference type="Proteomes" id="UP000188320">
    <property type="component" value="Unassembled WGS sequence"/>
</dbReference>
<evidence type="ECO:0000256" key="1">
    <source>
        <dbReference type="ARBA" id="ARBA00022737"/>
    </source>
</evidence>
<sequence>MGAVDTGVTVGNAELENAKDVENQTVETIQQLENSGSEFDNNTTSSVQVNITDLPKTDNENKESVNETEVERGQNATGSICTIPKTQDTEDAPENGDSEIKNTDKNEKRAASTNGGHLDLKLEKPTQTGSIGPKLDERTKIRLTQIRQLKKELGEILIPTGYVLMKMAQRRNTPKRRDLMNKFGDRQIDELDMMDIERQEKQVLEEHGIKNPLIDRETTYKRVLEIQKEIFDRKMYLLDKDILGVLLQAFIRLKRVEDAYKLVAIMFRLRSKPKIGLITAFVKFASERNMVDMVISVIEMMDQTNEARQKMLQSNNKDVYRDKATNGSRPDERATDEISRVMDAQQEQQMYEYLIKTMLSMDHSELGYIYFNSRKGKGVSIELVDMLISKMCVDNEIELACKTYVDLLNQKIKLNYSNDINSGGGIASNIDPENSAVLLPATSLRLLREISRTLDLPDINIDGGNENSSNTIAGNNTGTASKSNGTSMIELLWKKCTQVHKLQLTESDCLGVLNVASRYGKTGLASDVLQTLLGILKQKKIALTSSVPPTSNLSSLMALAMTNTTSSMELLQEYHLEPLFEAFLTARNYRRAFETLHLMRANKMGHGTDTCITITRHLLSTYKDSVKHNMVIEKILGELYNCKYSPKRTNAIDESDPSQKDLDSRLSNKNNNNNSNPSYGKFPKAVTARTVDAILKYYFHTKQLNLGISKTEFYYQKFELEKNYLTILMMLEGCFISNNYYTAKLIYNSSPILPPVLSKHTGSQFAQNKAKGRNSFLSPGDVGSLAPNSSMDAREYLPRIYKLMILISLNSQNYEDSFIYLEAIKNTGTIPSYEIYSKIALKCEYYKDPRLEAIIEEMRLYGYNTNNAF</sequence>
<feature type="compositionally biased region" description="Basic and acidic residues" evidence="2">
    <location>
        <begin position="98"/>
        <end position="110"/>
    </location>
</feature>
<keyword evidence="1" id="KW-0677">Repeat</keyword>
<dbReference type="Pfam" id="PF23276">
    <property type="entry name" value="TPR_24"/>
    <property type="match status" value="1"/>
</dbReference>
<organism evidence="4 5">
    <name type="scientific">Zancudomyces culisetae</name>
    <name type="common">Gut fungus</name>
    <name type="synonym">Smittium culisetae</name>
    <dbReference type="NCBI Taxonomy" id="1213189"/>
    <lineage>
        <taxon>Eukaryota</taxon>
        <taxon>Fungi</taxon>
        <taxon>Fungi incertae sedis</taxon>
        <taxon>Zoopagomycota</taxon>
        <taxon>Kickxellomycotina</taxon>
        <taxon>Harpellomycetes</taxon>
        <taxon>Harpellales</taxon>
        <taxon>Legeriomycetaceae</taxon>
        <taxon>Zancudomyces</taxon>
    </lineage>
</organism>
<feature type="region of interest" description="Disordered" evidence="2">
    <location>
        <begin position="1"/>
        <end position="22"/>
    </location>
</feature>
<keyword evidence="5" id="KW-1185">Reference proteome</keyword>
<evidence type="ECO:0000256" key="2">
    <source>
        <dbReference type="SAM" id="MobiDB-lite"/>
    </source>
</evidence>
<evidence type="ECO:0000259" key="3">
    <source>
        <dbReference type="Pfam" id="PF23276"/>
    </source>
</evidence>
<dbReference type="EMBL" id="LSSK01000350">
    <property type="protein sequence ID" value="OMH83627.1"/>
    <property type="molecule type" value="Genomic_DNA"/>
</dbReference>
<evidence type="ECO:0000313" key="4">
    <source>
        <dbReference type="EMBL" id="OMH83627.1"/>
    </source>
</evidence>
<gene>
    <name evidence="4" type="ORF">AX774_g2872</name>
</gene>
<accession>A0A1R1PRN9</accession>
<dbReference type="OrthoDB" id="185373at2759"/>
<feature type="region of interest" description="Disordered" evidence="2">
    <location>
        <begin position="51"/>
        <end position="133"/>
    </location>
</feature>
<feature type="compositionally biased region" description="Basic and acidic residues" evidence="2">
    <location>
        <begin position="657"/>
        <end position="666"/>
    </location>
</feature>
<feature type="compositionally biased region" description="Low complexity" evidence="2">
    <location>
        <begin position="667"/>
        <end position="678"/>
    </location>
</feature>
<feature type="region of interest" description="Disordered" evidence="2">
    <location>
        <begin position="650"/>
        <end position="681"/>
    </location>
</feature>
<proteinExistence type="predicted"/>
<name>A0A1R1PRN9_ZANCU</name>
<comment type="caution">
    <text evidence="4">The sequence shown here is derived from an EMBL/GenBank/DDBJ whole genome shotgun (WGS) entry which is preliminary data.</text>
</comment>
<feature type="compositionally biased region" description="Basic and acidic residues" evidence="2">
    <location>
        <begin position="55"/>
        <end position="72"/>
    </location>
</feature>